<feature type="signal peptide" evidence="12">
    <location>
        <begin position="1"/>
        <end position="29"/>
    </location>
</feature>
<dbReference type="PANTHER" id="PTHR12174:SF90">
    <property type="entry name" value="SIGNAL PEPTIDE PEPTIDASE-LIKE 3"/>
    <property type="match status" value="1"/>
</dbReference>
<dbReference type="InterPro" id="IPR046450">
    <property type="entry name" value="PA_dom_sf"/>
</dbReference>
<keyword evidence="8 11" id="KW-1133">Transmembrane helix</keyword>
<keyword evidence="9 11" id="KW-0472">Membrane</keyword>
<keyword evidence="4 11" id="KW-0812">Transmembrane</keyword>
<dbReference type="GO" id="GO:0033619">
    <property type="term" value="P:membrane protein proteolysis"/>
    <property type="evidence" value="ECO:0000318"/>
    <property type="project" value="GO_Central"/>
</dbReference>
<feature type="transmembrane region" description="Helical" evidence="11">
    <location>
        <begin position="315"/>
        <end position="335"/>
    </location>
</feature>
<feature type="transmembrane region" description="Helical" evidence="11">
    <location>
        <begin position="248"/>
        <end position="267"/>
    </location>
</feature>
<evidence type="ECO:0000313" key="15">
    <source>
        <dbReference type="Proteomes" id="UP000036987"/>
    </source>
</evidence>
<keyword evidence="7" id="KW-0378">Hydrolase</keyword>
<evidence type="ECO:0000256" key="5">
    <source>
        <dbReference type="ARBA" id="ARBA00022729"/>
    </source>
</evidence>
<keyword evidence="15" id="KW-1185">Reference proteome</keyword>
<dbReference type="FunFam" id="3.50.30.30:FF:000007">
    <property type="entry name" value="Signal peptide peptidase-like 3"/>
    <property type="match status" value="1"/>
</dbReference>
<dbReference type="SMART" id="SM00730">
    <property type="entry name" value="PSN"/>
    <property type="match status" value="1"/>
</dbReference>
<keyword evidence="6" id="KW-0967">Endosome</keyword>
<dbReference type="InterPro" id="IPR007369">
    <property type="entry name" value="Peptidase_A22B_SPP"/>
</dbReference>
<comment type="function">
    <text evidence="1">Intramembrane-cleaving aspartic protease (I-CLiP) that cleaves type II membrane signal peptides in the hydrophobic plane of the membrane.</text>
</comment>
<dbReference type="Gene3D" id="3.50.30.30">
    <property type="match status" value="1"/>
</dbReference>
<feature type="transmembrane region" description="Helical" evidence="11">
    <location>
        <begin position="341"/>
        <end position="361"/>
    </location>
</feature>
<dbReference type="GO" id="GO:0030660">
    <property type="term" value="C:Golgi-associated vesicle membrane"/>
    <property type="evidence" value="ECO:0000318"/>
    <property type="project" value="GO_Central"/>
</dbReference>
<dbReference type="SUPFAM" id="SSF52025">
    <property type="entry name" value="PA domain"/>
    <property type="match status" value="1"/>
</dbReference>
<name>A0A0K9NV48_ZOSMR</name>
<evidence type="ECO:0000256" key="3">
    <source>
        <dbReference type="ARBA" id="ARBA00006859"/>
    </source>
</evidence>
<organism evidence="14 15">
    <name type="scientific">Zostera marina</name>
    <name type="common">Eelgrass</name>
    <dbReference type="NCBI Taxonomy" id="29655"/>
    <lineage>
        <taxon>Eukaryota</taxon>
        <taxon>Viridiplantae</taxon>
        <taxon>Streptophyta</taxon>
        <taxon>Embryophyta</taxon>
        <taxon>Tracheophyta</taxon>
        <taxon>Spermatophyta</taxon>
        <taxon>Magnoliopsida</taxon>
        <taxon>Liliopsida</taxon>
        <taxon>Zosteraceae</taxon>
        <taxon>Zostera</taxon>
    </lineage>
</organism>
<dbReference type="Proteomes" id="UP000036987">
    <property type="component" value="Unassembled WGS sequence"/>
</dbReference>
<dbReference type="InterPro" id="IPR003137">
    <property type="entry name" value="PA_domain"/>
</dbReference>
<dbReference type="PANTHER" id="PTHR12174">
    <property type="entry name" value="SIGNAL PEPTIDE PEPTIDASE"/>
    <property type="match status" value="1"/>
</dbReference>
<dbReference type="InterPro" id="IPR006639">
    <property type="entry name" value="Preselin/SPP"/>
</dbReference>
<dbReference type="GO" id="GO:0042500">
    <property type="term" value="F:aspartic endopeptidase activity, intramembrane cleaving"/>
    <property type="evidence" value="ECO:0000318"/>
    <property type="project" value="GO_Central"/>
</dbReference>
<dbReference type="GO" id="GO:0005765">
    <property type="term" value="C:lysosomal membrane"/>
    <property type="evidence" value="ECO:0000318"/>
    <property type="project" value="GO_Central"/>
</dbReference>
<feature type="transmembrane region" description="Helical" evidence="11">
    <location>
        <begin position="368"/>
        <end position="391"/>
    </location>
</feature>
<evidence type="ECO:0000256" key="8">
    <source>
        <dbReference type="ARBA" id="ARBA00022989"/>
    </source>
</evidence>
<reference evidence="15" key="1">
    <citation type="journal article" date="2016" name="Nature">
        <title>The genome of the seagrass Zostera marina reveals angiosperm adaptation to the sea.</title>
        <authorList>
            <person name="Olsen J.L."/>
            <person name="Rouze P."/>
            <person name="Verhelst B."/>
            <person name="Lin Y.-C."/>
            <person name="Bayer T."/>
            <person name="Collen J."/>
            <person name="Dattolo E."/>
            <person name="De Paoli E."/>
            <person name="Dittami S."/>
            <person name="Maumus F."/>
            <person name="Michel G."/>
            <person name="Kersting A."/>
            <person name="Lauritano C."/>
            <person name="Lohaus R."/>
            <person name="Toepel M."/>
            <person name="Tonon T."/>
            <person name="Vanneste K."/>
            <person name="Amirebrahimi M."/>
            <person name="Brakel J."/>
            <person name="Bostroem C."/>
            <person name="Chovatia M."/>
            <person name="Grimwood J."/>
            <person name="Jenkins J.W."/>
            <person name="Jueterbock A."/>
            <person name="Mraz A."/>
            <person name="Stam W.T."/>
            <person name="Tice H."/>
            <person name="Bornberg-Bauer E."/>
            <person name="Green P.J."/>
            <person name="Pearson G.A."/>
            <person name="Procaccini G."/>
            <person name="Duarte C.M."/>
            <person name="Schmutz J."/>
            <person name="Reusch T.B.H."/>
            <person name="Van de Peer Y."/>
        </authorList>
    </citation>
    <scope>NUCLEOTIDE SEQUENCE [LARGE SCALE GENOMIC DNA]</scope>
    <source>
        <strain evidence="15">cv. Finnish</strain>
    </source>
</reference>
<evidence type="ECO:0000256" key="11">
    <source>
        <dbReference type="SAM" id="Phobius"/>
    </source>
</evidence>
<evidence type="ECO:0000256" key="6">
    <source>
        <dbReference type="ARBA" id="ARBA00022753"/>
    </source>
</evidence>
<dbReference type="Pfam" id="PF02225">
    <property type="entry name" value="PA"/>
    <property type="match status" value="1"/>
</dbReference>
<keyword evidence="5 12" id="KW-0732">Signal</keyword>
<evidence type="ECO:0000256" key="2">
    <source>
        <dbReference type="ARBA" id="ARBA00004337"/>
    </source>
</evidence>
<evidence type="ECO:0000256" key="4">
    <source>
        <dbReference type="ARBA" id="ARBA00022692"/>
    </source>
</evidence>
<comment type="caution">
    <text evidence="14">The sequence shown here is derived from an EMBL/GenBank/DDBJ whole genome shotgun (WGS) entry which is preliminary data.</text>
</comment>
<gene>
    <name evidence="14" type="ORF">ZOSMA_58G00790</name>
</gene>
<dbReference type="GO" id="GO:0098553">
    <property type="term" value="C:lumenal side of endoplasmic reticulum membrane"/>
    <property type="evidence" value="ECO:0000318"/>
    <property type="project" value="GO_Central"/>
</dbReference>
<proteinExistence type="inferred from homology"/>
<feature type="chain" id="PRO_5005527359" evidence="12">
    <location>
        <begin position="30"/>
        <end position="515"/>
    </location>
</feature>
<dbReference type="GO" id="GO:0010008">
    <property type="term" value="C:endosome membrane"/>
    <property type="evidence" value="ECO:0007669"/>
    <property type="project" value="UniProtKB-SubCell"/>
</dbReference>
<dbReference type="OrthoDB" id="29661at2759"/>
<evidence type="ECO:0000256" key="12">
    <source>
        <dbReference type="SAM" id="SignalP"/>
    </source>
</evidence>
<evidence type="ECO:0000256" key="7">
    <source>
        <dbReference type="ARBA" id="ARBA00022801"/>
    </source>
</evidence>
<comment type="similarity">
    <text evidence="3">Belongs to the peptidase A22B family.</text>
</comment>
<evidence type="ECO:0000256" key="10">
    <source>
        <dbReference type="ARBA" id="ARBA00023180"/>
    </source>
</evidence>
<feature type="transmembrane region" description="Helical" evidence="11">
    <location>
        <begin position="484"/>
        <end position="502"/>
    </location>
</feature>
<feature type="transmembrane region" description="Helical" evidence="11">
    <location>
        <begin position="422"/>
        <end position="444"/>
    </location>
</feature>
<dbReference type="EMBL" id="LFYR01001606">
    <property type="protein sequence ID" value="KMZ60621.1"/>
    <property type="molecule type" value="Genomic_DNA"/>
</dbReference>
<comment type="subcellular location">
    <subcellularLocation>
        <location evidence="2">Endosome membrane</location>
        <topology evidence="2">Multi-pass membrane protein</topology>
    </subcellularLocation>
</comment>
<evidence type="ECO:0000256" key="1">
    <source>
        <dbReference type="ARBA" id="ARBA00003012"/>
    </source>
</evidence>
<accession>A0A0K9NV48</accession>
<keyword evidence="10" id="KW-0325">Glycoprotein</keyword>
<evidence type="ECO:0000256" key="9">
    <source>
        <dbReference type="ARBA" id="ARBA00023136"/>
    </source>
</evidence>
<feature type="transmembrane region" description="Helical" evidence="11">
    <location>
        <begin position="456"/>
        <end position="478"/>
    </location>
</feature>
<sequence length="515" mass="56266">MVSYADRFLCCVSIVVFLAFSDSVSPIYAADIGSSGCKNVNEILPVKIVIWVNGAENDDFFTGLNAKFGAQLPTKLAKASRMNVVLSDPLNSCSRSSKVSSSIALSVRGVCTFKEKADSAQSGGAGSLLVINNNEDLDQMGCGKNDTSKNINIPIVIISKSDGKMIQDNLASGKKVELLLYSPERPDVEFSQFILWFTSVSVVILASIWEVITAPRQNDDHYGDGQSDAEAPNIVESKFESIILSPKGAISFLIVASGLLIVLFFFMSSWFVWLLIVMFCFGGIQGMHFCLLSSISSCFQNCGQRNLQIPIVGEYSILAISIFPFPVIFAVLWVIYRKSTFGWIGQDILGICLMITVLQMAHMPNIKVAVALLCSAFCYDIFWVFVSPLIFHQSVMIAVAKGSQSSGESIPMLLKVPRIDPWGGYDMIGFGDILLPGLLVAFTFRLRNKTVLGGYFLWAVIGYAIGLFLTYLGLYLMQGHGQPALMYLVPCTLGLLVALSAVRGDLKDLWSCDCQ</sequence>
<feature type="transmembrane region" description="Helical" evidence="11">
    <location>
        <begin position="193"/>
        <end position="212"/>
    </location>
</feature>
<dbReference type="OMA" id="WAGQDTL"/>
<evidence type="ECO:0000259" key="13">
    <source>
        <dbReference type="Pfam" id="PF02225"/>
    </source>
</evidence>
<feature type="domain" description="PA" evidence="13">
    <location>
        <begin position="89"/>
        <end position="165"/>
    </location>
</feature>
<dbReference type="AlphaFoldDB" id="A0A0K9NV48"/>
<dbReference type="GO" id="GO:0098554">
    <property type="term" value="C:cytoplasmic side of endoplasmic reticulum membrane"/>
    <property type="evidence" value="ECO:0000318"/>
    <property type="project" value="GO_Central"/>
</dbReference>
<evidence type="ECO:0000313" key="14">
    <source>
        <dbReference type="EMBL" id="KMZ60621.1"/>
    </source>
</evidence>
<feature type="transmembrane region" description="Helical" evidence="11">
    <location>
        <begin position="273"/>
        <end position="295"/>
    </location>
</feature>
<dbReference type="Pfam" id="PF04258">
    <property type="entry name" value="Peptidase_A22B"/>
    <property type="match status" value="1"/>
</dbReference>
<protein>
    <submittedName>
        <fullName evidence="14">Signal peptide peptidase-like 2</fullName>
    </submittedName>
</protein>